<organism evidence="2 3">
    <name type="scientific">Crocodylus porosus</name>
    <name type="common">Saltwater crocodile</name>
    <name type="synonym">Estuarine crocodile</name>
    <dbReference type="NCBI Taxonomy" id="8502"/>
    <lineage>
        <taxon>Eukaryota</taxon>
        <taxon>Metazoa</taxon>
        <taxon>Chordata</taxon>
        <taxon>Craniata</taxon>
        <taxon>Vertebrata</taxon>
        <taxon>Euteleostomi</taxon>
        <taxon>Archelosauria</taxon>
        <taxon>Archosauria</taxon>
        <taxon>Crocodylia</taxon>
        <taxon>Longirostres</taxon>
        <taxon>Crocodylidae</taxon>
        <taxon>Crocodylus</taxon>
    </lineage>
</organism>
<accession>A0A7M4E7Y6</accession>
<protein>
    <submittedName>
        <fullName evidence="2">Uncharacterized protein</fullName>
    </submittedName>
</protein>
<dbReference type="InterPro" id="IPR036397">
    <property type="entry name" value="RNaseH_sf"/>
</dbReference>
<reference evidence="2" key="2">
    <citation type="submission" date="2025-09" db="UniProtKB">
        <authorList>
            <consortium name="Ensembl"/>
        </authorList>
    </citation>
    <scope>IDENTIFICATION</scope>
</reference>
<sequence length="56" mass="6196">MEVLHSDAVEEVHFLAIDGEFSGISDGPSASALSNGFDTPEERYQKLKKVTFQRNP</sequence>
<evidence type="ECO:0000313" key="2">
    <source>
        <dbReference type="Ensembl" id="ENSCPRP00005005479.1"/>
    </source>
</evidence>
<dbReference type="Pfam" id="PF04857">
    <property type="entry name" value="CAF1"/>
    <property type="match status" value="1"/>
</dbReference>
<name>A0A7M4E7Y6_CROPO</name>
<dbReference type="Gene3D" id="3.30.420.10">
    <property type="entry name" value="Ribonuclease H-like superfamily/Ribonuclease H"/>
    <property type="match status" value="1"/>
</dbReference>
<evidence type="ECO:0000313" key="3">
    <source>
        <dbReference type="Proteomes" id="UP000594220"/>
    </source>
</evidence>
<evidence type="ECO:0000256" key="1">
    <source>
        <dbReference type="ARBA" id="ARBA00008372"/>
    </source>
</evidence>
<keyword evidence="3" id="KW-1185">Reference proteome</keyword>
<dbReference type="Proteomes" id="UP000594220">
    <property type="component" value="Unplaced"/>
</dbReference>
<dbReference type="AlphaFoldDB" id="A0A7M4E7Y6"/>
<reference evidence="2" key="1">
    <citation type="submission" date="2025-08" db="UniProtKB">
        <authorList>
            <consortium name="Ensembl"/>
        </authorList>
    </citation>
    <scope>IDENTIFICATION</scope>
</reference>
<dbReference type="InterPro" id="IPR012337">
    <property type="entry name" value="RNaseH-like_sf"/>
</dbReference>
<dbReference type="InterPro" id="IPR006941">
    <property type="entry name" value="RNase_CAF1"/>
</dbReference>
<proteinExistence type="inferred from homology"/>
<dbReference type="Ensembl" id="ENSCPRT00005006426.1">
    <property type="protein sequence ID" value="ENSCPRP00005005479.1"/>
    <property type="gene ID" value="ENSCPRG00005003935.1"/>
</dbReference>
<dbReference type="GO" id="GO:0003676">
    <property type="term" value="F:nucleic acid binding"/>
    <property type="evidence" value="ECO:0007669"/>
    <property type="project" value="InterPro"/>
</dbReference>
<comment type="similarity">
    <text evidence="1">Belongs to the CAF1 family.</text>
</comment>
<dbReference type="SUPFAM" id="SSF53098">
    <property type="entry name" value="Ribonuclease H-like"/>
    <property type="match status" value="1"/>
</dbReference>
<dbReference type="GeneTree" id="ENSGT00940000173248"/>